<sequence>MTKRKTPKLLPSANTQAEDPQAVRVEVVEIEELTQEELGLRLHLERKVERSFYECGQALMELRNKRLYRSSHKTFQEYCRDRFGFTHRSVNYLIAGSMVVDNLLKGTNDSEIHLGDGNNLFPNFAD</sequence>
<gene>
    <name evidence="1" type="ORF">G7B40_024675</name>
</gene>
<dbReference type="AlphaFoldDB" id="A0AAP5IA92"/>
<accession>A0AAP5IA92</accession>
<evidence type="ECO:0000313" key="1">
    <source>
        <dbReference type="EMBL" id="MDR9897736.1"/>
    </source>
</evidence>
<keyword evidence="2" id="KW-1185">Reference proteome</keyword>
<reference evidence="2" key="1">
    <citation type="journal article" date="2021" name="Science">
        <title>Hunting the eagle killer: A cyanobacterial neurotoxin causes vacuolar myelinopathy.</title>
        <authorList>
            <person name="Breinlinger S."/>
            <person name="Phillips T.J."/>
            <person name="Haram B.N."/>
            <person name="Mares J."/>
            <person name="Martinez Yerena J.A."/>
            <person name="Hrouzek P."/>
            <person name="Sobotka R."/>
            <person name="Henderson W.M."/>
            <person name="Schmieder P."/>
            <person name="Williams S.M."/>
            <person name="Lauderdale J.D."/>
            <person name="Wilde H.D."/>
            <person name="Gerrin W."/>
            <person name="Kust A."/>
            <person name="Washington J.W."/>
            <person name="Wagner C."/>
            <person name="Geier B."/>
            <person name="Liebeke M."/>
            <person name="Enke H."/>
            <person name="Niedermeyer T.H.J."/>
            <person name="Wilde S.B."/>
        </authorList>
    </citation>
    <scope>NUCLEOTIDE SEQUENCE [LARGE SCALE GENOMIC DNA]</scope>
    <source>
        <strain evidence="2">Thurmond2011</strain>
    </source>
</reference>
<proteinExistence type="predicted"/>
<comment type="caution">
    <text evidence="1">The sequence shown here is derived from an EMBL/GenBank/DDBJ whole genome shotgun (WGS) entry which is preliminary data.</text>
</comment>
<organism evidence="1 2">
    <name type="scientific">Aetokthonos hydrillicola Thurmond2011</name>
    <dbReference type="NCBI Taxonomy" id="2712845"/>
    <lineage>
        <taxon>Bacteria</taxon>
        <taxon>Bacillati</taxon>
        <taxon>Cyanobacteriota</taxon>
        <taxon>Cyanophyceae</taxon>
        <taxon>Nostocales</taxon>
        <taxon>Hapalosiphonaceae</taxon>
        <taxon>Aetokthonos</taxon>
    </lineage>
</organism>
<dbReference type="EMBL" id="JAALHA020000014">
    <property type="protein sequence ID" value="MDR9897736.1"/>
    <property type="molecule type" value="Genomic_DNA"/>
</dbReference>
<dbReference type="Proteomes" id="UP000667802">
    <property type="component" value="Unassembled WGS sequence"/>
</dbReference>
<name>A0AAP5IA92_9CYAN</name>
<protein>
    <submittedName>
        <fullName evidence="1">Uncharacterized protein</fullName>
    </submittedName>
</protein>
<evidence type="ECO:0000313" key="2">
    <source>
        <dbReference type="Proteomes" id="UP000667802"/>
    </source>
</evidence>
<dbReference type="RefSeq" id="WP_208351405.1">
    <property type="nucleotide sequence ID" value="NZ_JAALHA020000014.1"/>
</dbReference>